<dbReference type="AlphaFoldDB" id="E0XWM6"/>
<evidence type="ECO:0000259" key="3">
    <source>
        <dbReference type="PROSITE" id="PS50234"/>
    </source>
</evidence>
<evidence type="ECO:0000313" key="4">
    <source>
        <dbReference type="EMBL" id="ADI18817.1"/>
    </source>
</evidence>
<feature type="region of interest" description="Disordered" evidence="2">
    <location>
        <begin position="208"/>
        <end position="283"/>
    </location>
</feature>
<dbReference type="Gene3D" id="3.40.50.410">
    <property type="entry name" value="von Willebrand factor, type A domain"/>
    <property type="match status" value="1"/>
</dbReference>
<accession>E0XWM6</accession>
<dbReference type="Pfam" id="PF06213">
    <property type="entry name" value="CobT"/>
    <property type="match status" value="1"/>
</dbReference>
<proteinExistence type="predicted"/>
<feature type="coiled-coil region" evidence="1">
    <location>
        <begin position="286"/>
        <end position="346"/>
    </location>
</feature>
<dbReference type="InterPro" id="IPR002035">
    <property type="entry name" value="VWF_A"/>
</dbReference>
<dbReference type="CDD" id="cd01454">
    <property type="entry name" value="vWA_norD_type"/>
    <property type="match status" value="1"/>
</dbReference>
<keyword evidence="4" id="KW-0808">Transferase</keyword>
<sequence>MNEKELIKERFKAAISSAVKVISEQFDLEVKFGNNINKKKDLLNLPEVANLRSLQDFTNLRAFADSEALKIKYMNKKIYHENEPKGTMAKALYAIAEKIRYEKIGSDKLKGVKNNITQCYENKFKNKKIEEIKTEADVSISEAFELYLRSHFFKIKQNSATKKVLSYWKNLFDKNLKIKLKTLDNCVKNQSEFNHIIAELIDNLDFEDSDSKEREEKSETPKDDSLSENSNEENNSTDAEAEKDRSDAEFNIVDSSIDSLNEDDNLNQSGTKEVRGDPSLQKKGQKNLLKDKYKIFTNEYDEVKEAEDLENEDEIIRLRKNLDQQLTNLQNIIAKLANKLQRQLLAKQNRSWEFDLEEGMLDASKLSRVIIDPLYSLSYKNEKEIEFKDTVVTLLIDNSGSMRGRPISVAAICADILSRTLERCAVKVEILGFTTKNWKGGKSREKWNSNNKPRNPGRLNDLRHIIYKAADKPWRQSKKNLGLMLKEGLLKENIDGEALLWAFNRLEKRTEERKILMIISDGAPVDDSTLSVNSGDYLEKHLKQTVKWIEENSNVEVLAVGIGHDVTRYYKKAIKIADVQELGDVMVNQLAKLFSEKAKKTIH</sequence>
<dbReference type="EMBL" id="GU474900">
    <property type="protein sequence ID" value="ADI18817.1"/>
    <property type="molecule type" value="Genomic_DNA"/>
</dbReference>
<organism evidence="4">
    <name type="scientific">uncultured SAR11 cluster bacterium HF4000_37C10</name>
    <dbReference type="NCBI Taxonomy" id="710727"/>
    <lineage>
        <taxon>Bacteria</taxon>
        <taxon>Pseudomonadati</taxon>
        <taxon>Pseudomonadota</taxon>
        <taxon>Alphaproteobacteria</taxon>
        <taxon>Candidatus Pelagibacterales</taxon>
        <taxon>environmental samples</taxon>
    </lineage>
</organism>
<dbReference type="PIRSF" id="PIRSF031715">
    <property type="entry name" value="Cob_chel_CobT"/>
    <property type="match status" value="1"/>
</dbReference>
<dbReference type="PROSITE" id="PS50234">
    <property type="entry name" value="VWFA"/>
    <property type="match status" value="1"/>
</dbReference>
<dbReference type="InterPro" id="IPR051928">
    <property type="entry name" value="NorD/CobT"/>
</dbReference>
<dbReference type="Pfam" id="PF11775">
    <property type="entry name" value="CobT_C"/>
    <property type="match status" value="1"/>
</dbReference>
<dbReference type="InterPro" id="IPR036465">
    <property type="entry name" value="vWFA_dom_sf"/>
</dbReference>
<dbReference type="SUPFAM" id="SSF53300">
    <property type="entry name" value="vWA-like"/>
    <property type="match status" value="1"/>
</dbReference>
<dbReference type="InterPro" id="IPR006538">
    <property type="entry name" value="CobT"/>
</dbReference>
<keyword evidence="4" id="KW-0328">Glycosyltransferase</keyword>
<keyword evidence="1" id="KW-0175">Coiled coil</keyword>
<dbReference type="InterPro" id="IPR025861">
    <property type="entry name" value="CobT_VWA_dom"/>
</dbReference>
<evidence type="ECO:0000256" key="1">
    <source>
        <dbReference type="SAM" id="Coils"/>
    </source>
</evidence>
<dbReference type="PANTHER" id="PTHR41248">
    <property type="entry name" value="NORD PROTEIN"/>
    <property type="match status" value="1"/>
</dbReference>
<evidence type="ECO:0000256" key="2">
    <source>
        <dbReference type="SAM" id="MobiDB-lite"/>
    </source>
</evidence>
<name>E0XWM6_9PROT</name>
<dbReference type="PANTHER" id="PTHR41248:SF1">
    <property type="entry name" value="NORD PROTEIN"/>
    <property type="match status" value="1"/>
</dbReference>
<dbReference type="GO" id="GO:0016757">
    <property type="term" value="F:glycosyltransferase activity"/>
    <property type="evidence" value="ECO:0007669"/>
    <property type="project" value="UniProtKB-KW"/>
</dbReference>
<feature type="domain" description="VWFA" evidence="3">
    <location>
        <begin position="391"/>
        <end position="603"/>
    </location>
</feature>
<feature type="compositionally biased region" description="Basic and acidic residues" evidence="2">
    <location>
        <begin position="209"/>
        <end position="225"/>
    </location>
</feature>
<reference evidence="4" key="1">
    <citation type="journal article" date="2011" name="Environ. Microbiol.">
        <title>Time-series analyses of Monterey Bay coastal microbial picoplankton using a 'genome proxy' microarray.</title>
        <authorList>
            <person name="Rich V.I."/>
            <person name="Pham V.D."/>
            <person name="Eppley J."/>
            <person name="Shi Y."/>
            <person name="DeLong E.F."/>
        </authorList>
    </citation>
    <scope>NUCLEOTIDE SEQUENCE</scope>
</reference>
<dbReference type="SMART" id="SM00327">
    <property type="entry name" value="VWA"/>
    <property type="match status" value="1"/>
</dbReference>
<feature type="compositionally biased region" description="Low complexity" evidence="2">
    <location>
        <begin position="227"/>
        <end position="236"/>
    </location>
</feature>
<protein>
    <submittedName>
        <fullName evidence="4">Cobalamin biosynthesis protein cobt (Nicotinate-mononucleotide:5, 6-dimethylbenzimidazole phosphoribosyltransferase)</fullName>
    </submittedName>
</protein>
<dbReference type="GO" id="GO:0009236">
    <property type="term" value="P:cobalamin biosynthetic process"/>
    <property type="evidence" value="ECO:0007669"/>
    <property type="project" value="InterPro"/>
</dbReference>